<dbReference type="AlphaFoldDB" id="A0A1Z5HSZ2"/>
<sequence>MKPGNLLGLSSPRKVPIPADAAHLTDESNLENVSLCLWAGSFILSRKDQNR</sequence>
<evidence type="ECO:0000313" key="2">
    <source>
        <dbReference type="Proteomes" id="UP000197032"/>
    </source>
</evidence>
<accession>A0A1Z5HSZ2</accession>
<evidence type="ECO:0000313" key="1">
    <source>
        <dbReference type="EMBL" id="GAW92425.1"/>
    </source>
</evidence>
<name>A0A1Z5HSZ2_9FIRM</name>
<keyword evidence="2" id="KW-1185">Reference proteome</keyword>
<proteinExistence type="predicted"/>
<dbReference type="Proteomes" id="UP000197032">
    <property type="component" value="Unassembled WGS sequence"/>
</dbReference>
<gene>
    <name evidence="1" type="ORF">KKC1_15790</name>
</gene>
<protein>
    <submittedName>
        <fullName evidence="1">Uncharacterized protein</fullName>
    </submittedName>
</protein>
<comment type="caution">
    <text evidence="1">The sequence shown here is derived from an EMBL/GenBank/DDBJ whole genome shotgun (WGS) entry which is preliminary data.</text>
</comment>
<reference evidence="2" key="1">
    <citation type="journal article" date="2017" name="Appl. Environ. Microbiol.">
        <title>Genomic analysis of Calderihabitans maritimus KKC1, a thermophilic hydrogenogenic carboxydotrophic bacterium isolated from marine sediment.</title>
        <authorList>
            <person name="Omae K."/>
            <person name="Yoneda Y."/>
            <person name="Fukuyama Y."/>
            <person name="Yoshida T."/>
            <person name="Sako Y."/>
        </authorList>
    </citation>
    <scope>NUCLEOTIDE SEQUENCE [LARGE SCALE GENOMIC DNA]</scope>
    <source>
        <strain evidence="2">KKC1</strain>
    </source>
</reference>
<organism evidence="1 2">
    <name type="scientific">Calderihabitans maritimus</name>
    <dbReference type="NCBI Taxonomy" id="1246530"/>
    <lineage>
        <taxon>Bacteria</taxon>
        <taxon>Bacillati</taxon>
        <taxon>Bacillota</taxon>
        <taxon>Clostridia</taxon>
        <taxon>Neomoorellales</taxon>
        <taxon>Calderihabitantaceae</taxon>
        <taxon>Calderihabitans</taxon>
    </lineage>
</organism>
<dbReference type="EMBL" id="BDGJ01000078">
    <property type="protein sequence ID" value="GAW92425.1"/>
    <property type="molecule type" value="Genomic_DNA"/>
</dbReference>